<comment type="caution">
    <text evidence="5">The sequence shown here is derived from an EMBL/GenBank/DDBJ whole genome shotgun (WGS) entry which is preliminary data.</text>
</comment>
<evidence type="ECO:0000256" key="3">
    <source>
        <dbReference type="ARBA" id="ARBA00035643"/>
    </source>
</evidence>
<evidence type="ECO:0000313" key="6">
    <source>
        <dbReference type="Proteomes" id="UP001597542"/>
    </source>
</evidence>
<sequence length="246" mass="27598">MSWYCYAVAEFAPENPAKGVTGLRACPVSALSAAGLTALVSPVPDEEFDDTVLQANLEHLPWLEEIARAHHAVVDEASRRTGVLPLRMATIYRDEHRVREMLAEHSAKFIEALRRVRNHAEWGVKVFAALRNAPEEEEPADGRSYLRQRIRQRKARDAGTDEAIGVAERIERELRQLSAEIHRHRNQDPALTGRADRNILNLACLVPDTSRDRFLARIEQLRQPAEAGIVVEVTGPWAPYSFAGIS</sequence>
<accession>A0ABW5I4C5</accession>
<name>A0ABW5I4C5_9PSEU</name>
<comment type="subcellular location">
    <subcellularLocation>
        <location evidence="2">Gas vesicle</location>
    </subcellularLocation>
</comment>
<keyword evidence="4" id="KW-0175">Coiled coil</keyword>
<dbReference type="Pfam" id="PF06386">
    <property type="entry name" value="GvpL_GvpF"/>
    <property type="match status" value="1"/>
</dbReference>
<dbReference type="Proteomes" id="UP001597542">
    <property type="component" value="Unassembled WGS sequence"/>
</dbReference>
<evidence type="ECO:0000256" key="1">
    <source>
        <dbReference type="ARBA" id="ARBA00022987"/>
    </source>
</evidence>
<dbReference type="PANTHER" id="PTHR36852:SF1">
    <property type="entry name" value="PROTEIN GVPL 2"/>
    <property type="match status" value="1"/>
</dbReference>
<gene>
    <name evidence="5" type="ORF">ACFSUT_26250</name>
</gene>
<proteinExistence type="inferred from homology"/>
<dbReference type="RefSeq" id="WP_344284133.1">
    <property type="nucleotide sequence ID" value="NZ_BAAAHV010000022.1"/>
</dbReference>
<dbReference type="PANTHER" id="PTHR36852">
    <property type="entry name" value="PROTEIN GVPL 2"/>
    <property type="match status" value="1"/>
</dbReference>
<organism evidence="5 6">
    <name type="scientific">Amycolatopsis albidoflavus</name>
    <dbReference type="NCBI Taxonomy" id="102226"/>
    <lineage>
        <taxon>Bacteria</taxon>
        <taxon>Bacillati</taxon>
        <taxon>Actinomycetota</taxon>
        <taxon>Actinomycetes</taxon>
        <taxon>Pseudonocardiales</taxon>
        <taxon>Pseudonocardiaceae</taxon>
        <taxon>Amycolatopsis</taxon>
    </lineage>
</organism>
<evidence type="ECO:0000256" key="2">
    <source>
        <dbReference type="ARBA" id="ARBA00035108"/>
    </source>
</evidence>
<evidence type="ECO:0000256" key="4">
    <source>
        <dbReference type="SAM" id="Coils"/>
    </source>
</evidence>
<reference evidence="6" key="1">
    <citation type="journal article" date="2019" name="Int. J. Syst. Evol. Microbiol.">
        <title>The Global Catalogue of Microorganisms (GCM) 10K type strain sequencing project: providing services to taxonomists for standard genome sequencing and annotation.</title>
        <authorList>
            <consortium name="The Broad Institute Genomics Platform"/>
            <consortium name="The Broad Institute Genome Sequencing Center for Infectious Disease"/>
            <person name="Wu L."/>
            <person name="Ma J."/>
        </authorList>
    </citation>
    <scope>NUCLEOTIDE SEQUENCE [LARGE SCALE GENOMIC DNA]</scope>
    <source>
        <strain evidence="6">CGMCC 4.7638</strain>
    </source>
</reference>
<evidence type="ECO:0000313" key="5">
    <source>
        <dbReference type="EMBL" id="MFD2483806.1"/>
    </source>
</evidence>
<protein>
    <submittedName>
        <fullName evidence="5">GvpL/GvpF family gas vesicle protein</fullName>
    </submittedName>
</protein>
<dbReference type="InterPro" id="IPR009430">
    <property type="entry name" value="GvpL/GvpF"/>
</dbReference>
<feature type="coiled-coil region" evidence="4">
    <location>
        <begin position="160"/>
        <end position="187"/>
    </location>
</feature>
<dbReference type="EMBL" id="JBHUKQ010000014">
    <property type="protein sequence ID" value="MFD2483806.1"/>
    <property type="molecule type" value="Genomic_DNA"/>
</dbReference>
<keyword evidence="1" id="KW-0304">Gas vesicle</keyword>
<keyword evidence="6" id="KW-1185">Reference proteome</keyword>
<comment type="similarity">
    <text evidence="3">Belongs to the gas vesicle GvpF/GvpL family.</text>
</comment>